<dbReference type="Gramene" id="ESW35490">
    <property type="protein sequence ID" value="ESW35490"/>
    <property type="gene ID" value="PHAVU_001G239200g"/>
</dbReference>
<dbReference type="SMR" id="V7D1S9"/>
<dbReference type="Pfam" id="PF00139">
    <property type="entry name" value="Lectin_legB"/>
    <property type="match status" value="1"/>
</dbReference>
<evidence type="ECO:0000256" key="1">
    <source>
        <dbReference type="ARBA" id="ARBA00007606"/>
    </source>
</evidence>
<dbReference type="CDD" id="cd06899">
    <property type="entry name" value="lectin_legume_LecRK_Arcelin_ConA"/>
    <property type="match status" value="1"/>
</dbReference>
<feature type="transmembrane region" description="Helical" evidence="3">
    <location>
        <begin position="26"/>
        <end position="46"/>
    </location>
</feature>
<reference evidence="6" key="1">
    <citation type="journal article" date="2014" name="Nat. Genet.">
        <title>A reference genome for common bean and genome-wide analysis of dual domestications.</title>
        <authorList>
            <person name="Schmutz J."/>
            <person name="McClean P.E."/>
            <person name="Mamidi S."/>
            <person name="Wu G.A."/>
            <person name="Cannon S.B."/>
            <person name="Grimwood J."/>
            <person name="Jenkins J."/>
            <person name="Shu S."/>
            <person name="Song Q."/>
            <person name="Chavarro C."/>
            <person name="Torres-Torres M."/>
            <person name="Geffroy V."/>
            <person name="Moghaddam S.M."/>
            <person name="Gao D."/>
            <person name="Abernathy B."/>
            <person name="Barry K."/>
            <person name="Blair M."/>
            <person name="Brick M.A."/>
            <person name="Chovatia M."/>
            <person name="Gepts P."/>
            <person name="Goodstein D.M."/>
            <person name="Gonzales M."/>
            <person name="Hellsten U."/>
            <person name="Hyten D.L."/>
            <person name="Jia G."/>
            <person name="Kelly J.D."/>
            <person name="Kudrna D."/>
            <person name="Lee R."/>
            <person name="Richard M.M."/>
            <person name="Miklas P.N."/>
            <person name="Osorno J.M."/>
            <person name="Rodrigues J."/>
            <person name="Thareau V."/>
            <person name="Urrea C.A."/>
            <person name="Wang M."/>
            <person name="Yu Y."/>
            <person name="Zhang M."/>
            <person name="Wing R.A."/>
            <person name="Cregan P.B."/>
            <person name="Rokhsar D.S."/>
            <person name="Jackson S.A."/>
        </authorList>
    </citation>
    <scope>NUCLEOTIDE SEQUENCE [LARGE SCALE GENOMIC DNA]</scope>
    <source>
        <strain evidence="6">cv. G19833</strain>
    </source>
</reference>
<dbReference type="eggNOG" id="ENOG502RNSF">
    <property type="taxonomic scope" value="Eukaryota"/>
</dbReference>
<keyword evidence="3" id="KW-0812">Transmembrane</keyword>
<dbReference type="SUPFAM" id="SSF49899">
    <property type="entry name" value="Concanavalin A-like lectins/glucanases"/>
    <property type="match status" value="1"/>
</dbReference>
<evidence type="ECO:0000313" key="5">
    <source>
        <dbReference type="EMBL" id="ESW35490.1"/>
    </source>
</evidence>
<proteinExistence type="inferred from homology"/>
<dbReference type="InterPro" id="IPR019825">
    <property type="entry name" value="Lectin_legB_Mn/Ca_BS"/>
</dbReference>
<keyword evidence="3" id="KW-0472">Membrane</keyword>
<dbReference type="InterPro" id="IPR001220">
    <property type="entry name" value="Legume_lectin_dom"/>
</dbReference>
<feature type="domain" description="Legume lectin" evidence="4">
    <location>
        <begin position="105"/>
        <end position="258"/>
    </location>
</feature>
<dbReference type="PANTHER" id="PTHR32401">
    <property type="entry name" value="CONCANAVALIN A-LIKE LECTIN FAMILY PROTEIN"/>
    <property type="match status" value="1"/>
</dbReference>
<dbReference type="PROSITE" id="PS00307">
    <property type="entry name" value="LECTIN_LEGUME_BETA"/>
    <property type="match status" value="1"/>
</dbReference>
<dbReference type="EMBL" id="CM002288">
    <property type="protein sequence ID" value="ESW35490.1"/>
    <property type="molecule type" value="Genomic_DNA"/>
</dbReference>
<keyword evidence="2" id="KW-0430">Lectin</keyword>
<evidence type="ECO:0000256" key="2">
    <source>
        <dbReference type="ARBA" id="ARBA00022734"/>
    </source>
</evidence>
<protein>
    <recommendedName>
        <fullName evidence="4">Legume lectin domain-containing protein</fullName>
    </recommendedName>
</protein>
<accession>V7D1S9</accession>
<name>V7D1S9_PHAVU</name>
<evidence type="ECO:0000256" key="3">
    <source>
        <dbReference type="SAM" id="Phobius"/>
    </source>
</evidence>
<keyword evidence="6" id="KW-1185">Reference proteome</keyword>
<dbReference type="Proteomes" id="UP000000226">
    <property type="component" value="Chromosome 1"/>
</dbReference>
<gene>
    <name evidence="5" type="ORF">PHAVU_001G239200g</name>
</gene>
<dbReference type="STRING" id="3885.V7D1S9"/>
<feature type="transmembrane region" description="Helical" evidence="3">
    <location>
        <begin position="283"/>
        <end position="309"/>
    </location>
</feature>
<dbReference type="OrthoDB" id="2019747at2759"/>
<dbReference type="GO" id="GO:0030246">
    <property type="term" value="F:carbohydrate binding"/>
    <property type="evidence" value="ECO:0007669"/>
    <property type="project" value="UniProtKB-KW"/>
</dbReference>
<comment type="similarity">
    <text evidence="1">Belongs to the leguminous lectin family.</text>
</comment>
<dbReference type="OMA" id="MLFMWAI"/>
<dbReference type="AlphaFoldDB" id="V7D1S9"/>
<dbReference type="InterPro" id="IPR050258">
    <property type="entry name" value="Leguminous_Lectin"/>
</dbReference>
<keyword evidence="3" id="KW-1133">Transmembrane helix</keyword>
<dbReference type="Gene3D" id="2.60.120.200">
    <property type="match status" value="1"/>
</dbReference>
<dbReference type="InterPro" id="IPR013320">
    <property type="entry name" value="ConA-like_dom_sf"/>
</dbReference>
<dbReference type="PANTHER" id="PTHR32401:SF15">
    <property type="entry name" value="L-TYPE LECTIN-DOMAIN CONTAINING RECEPTOR KINASE VIII.2-LIKE"/>
    <property type="match status" value="1"/>
</dbReference>
<sequence>MSGRIRIGERDRDKERIIVPSRKRSGMVAFSLFIFCSFILLGQPSYSSTQPPNLDPDSIDLLGDAHVVANNDAASHVRLTDPSPSSSGLLRRPEPLIFADATTTLSTEFSFSISGNGDGVLLVLTAASGNGSDTVAVEFDTSKDENVGDPNSNHVGIDVGSHVSLAVANVSDVNLVLNNGEKLNAWVDYEAGSKGMEVRLSKWGEKKPSDPIVSLKIDFYKIWHGNPVFAGITSSNGGHWMQVVSIYSWRLRMNKVSTGLHSLPVDPHGLSEDEHRRACPLTVLAGVIFGTGCVALVTFVVLFMWVIFFQKGSEESLAKIPDHPSDVRYERIDVAVERNAQDDES</sequence>
<organism evidence="5 6">
    <name type="scientific">Phaseolus vulgaris</name>
    <name type="common">Kidney bean</name>
    <name type="synonym">French bean</name>
    <dbReference type="NCBI Taxonomy" id="3885"/>
    <lineage>
        <taxon>Eukaryota</taxon>
        <taxon>Viridiplantae</taxon>
        <taxon>Streptophyta</taxon>
        <taxon>Embryophyta</taxon>
        <taxon>Tracheophyta</taxon>
        <taxon>Spermatophyta</taxon>
        <taxon>Magnoliopsida</taxon>
        <taxon>eudicotyledons</taxon>
        <taxon>Gunneridae</taxon>
        <taxon>Pentapetalae</taxon>
        <taxon>rosids</taxon>
        <taxon>fabids</taxon>
        <taxon>Fabales</taxon>
        <taxon>Fabaceae</taxon>
        <taxon>Papilionoideae</taxon>
        <taxon>50 kb inversion clade</taxon>
        <taxon>NPAAA clade</taxon>
        <taxon>indigoferoid/millettioid clade</taxon>
        <taxon>Phaseoleae</taxon>
        <taxon>Phaseolus</taxon>
    </lineage>
</organism>
<evidence type="ECO:0000313" key="6">
    <source>
        <dbReference type="Proteomes" id="UP000000226"/>
    </source>
</evidence>
<evidence type="ECO:0000259" key="4">
    <source>
        <dbReference type="Pfam" id="PF00139"/>
    </source>
</evidence>